<reference evidence="2 3" key="1">
    <citation type="submission" date="2020-04" db="EMBL/GenBank/DDBJ databases">
        <authorList>
            <person name="Klaysubun C."/>
            <person name="Duangmal K."/>
            <person name="Lipun K."/>
        </authorList>
    </citation>
    <scope>NUCLEOTIDE SEQUENCE [LARGE SCALE GENOMIC DNA]</scope>
    <source>
        <strain evidence="2 3">K10HN5</strain>
    </source>
</reference>
<keyword evidence="1" id="KW-0732">Signal</keyword>
<evidence type="ECO:0008006" key="4">
    <source>
        <dbReference type="Google" id="ProtNLM"/>
    </source>
</evidence>
<evidence type="ECO:0000256" key="1">
    <source>
        <dbReference type="SAM" id="SignalP"/>
    </source>
</evidence>
<organism evidence="2 3">
    <name type="scientific">Pseudonocardia acidicola</name>
    <dbReference type="NCBI Taxonomy" id="2724939"/>
    <lineage>
        <taxon>Bacteria</taxon>
        <taxon>Bacillati</taxon>
        <taxon>Actinomycetota</taxon>
        <taxon>Actinomycetes</taxon>
        <taxon>Pseudonocardiales</taxon>
        <taxon>Pseudonocardiaceae</taxon>
        <taxon>Pseudonocardia</taxon>
    </lineage>
</organism>
<feature type="signal peptide" evidence="1">
    <location>
        <begin position="1"/>
        <end position="27"/>
    </location>
</feature>
<proteinExistence type="predicted"/>
<dbReference type="Gene3D" id="2.60.40.20">
    <property type="entry name" value="Alpha-amylase inhibitor"/>
    <property type="match status" value="1"/>
</dbReference>
<sequence>MRRSLALGGLTACLGLSSFLAAGPALAAPATTAAPASAGGTAPACIKRYTGSGDGNEWYAIVENDCGKTMRVKVYGTLPWQESACHTLAPGQDFEHRDNLGQYRKTVVC</sequence>
<protein>
    <recommendedName>
        <fullName evidence="4">Alpha amylase inhibitor</fullName>
    </recommendedName>
</protein>
<keyword evidence="3" id="KW-1185">Reference proteome</keyword>
<feature type="chain" id="PRO_5047111611" description="Alpha amylase inhibitor" evidence="1">
    <location>
        <begin position="28"/>
        <end position="109"/>
    </location>
</feature>
<dbReference type="RefSeq" id="WP_169385814.1">
    <property type="nucleotide sequence ID" value="NZ_JAAXLA010000153.1"/>
</dbReference>
<name>A0ABX1SPS7_9PSEU</name>
<dbReference type="EMBL" id="JAAXLA010000153">
    <property type="protein sequence ID" value="NMI02320.1"/>
    <property type="molecule type" value="Genomic_DNA"/>
</dbReference>
<evidence type="ECO:0000313" key="2">
    <source>
        <dbReference type="EMBL" id="NMI02320.1"/>
    </source>
</evidence>
<dbReference type="Proteomes" id="UP000820669">
    <property type="component" value="Unassembled WGS sequence"/>
</dbReference>
<gene>
    <name evidence="2" type="ORF">HF526_34315</name>
</gene>
<accession>A0ABX1SPS7</accession>
<comment type="caution">
    <text evidence="2">The sequence shown here is derived from an EMBL/GenBank/DDBJ whole genome shotgun (WGS) entry which is preliminary data.</text>
</comment>
<evidence type="ECO:0000313" key="3">
    <source>
        <dbReference type="Proteomes" id="UP000820669"/>
    </source>
</evidence>
<dbReference type="InterPro" id="IPR036379">
    <property type="entry name" value="A-amylase_inhib_sf"/>
</dbReference>